<sequence>MRKRLVRKAFDMILGISMSDNREVLFLVDPIDEVAIQNLKSYKEKKFVDISKEDLDLGDKNEEREKEMKQEFGQTCDRIKKYLWDKVINVQISNRLSSSPCVLVSGKFSWFANMERWIFLSIIYLMTNFEDFT</sequence>
<dbReference type="InterPro" id="IPR001404">
    <property type="entry name" value="Hsp90_fam"/>
</dbReference>
<dbReference type="EMBL" id="SDMP01000020">
    <property type="protein sequence ID" value="RYQ84427.1"/>
    <property type="molecule type" value="Genomic_DNA"/>
</dbReference>
<dbReference type="AlphaFoldDB" id="A0A444X443"/>
<dbReference type="Proteomes" id="UP000289738">
    <property type="component" value="Chromosome B10"/>
</dbReference>
<evidence type="ECO:0000313" key="3">
    <source>
        <dbReference type="EMBL" id="RYQ84427.1"/>
    </source>
</evidence>
<organism evidence="3 4">
    <name type="scientific">Arachis hypogaea</name>
    <name type="common">Peanut</name>
    <dbReference type="NCBI Taxonomy" id="3818"/>
    <lineage>
        <taxon>Eukaryota</taxon>
        <taxon>Viridiplantae</taxon>
        <taxon>Streptophyta</taxon>
        <taxon>Embryophyta</taxon>
        <taxon>Tracheophyta</taxon>
        <taxon>Spermatophyta</taxon>
        <taxon>Magnoliopsida</taxon>
        <taxon>eudicotyledons</taxon>
        <taxon>Gunneridae</taxon>
        <taxon>Pentapetalae</taxon>
        <taxon>rosids</taxon>
        <taxon>fabids</taxon>
        <taxon>Fabales</taxon>
        <taxon>Fabaceae</taxon>
        <taxon>Papilionoideae</taxon>
        <taxon>50 kb inversion clade</taxon>
        <taxon>dalbergioids sensu lato</taxon>
        <taxon>Dalbergieae</taxon>
        <taxon>Pterocarpus clade</taxon>
        <taxon>Arachis</taxon>
    </lineage>
</organism>
<dbReference type="InterPro" id="IPR037196">
    <property type="entry name" value="HSP90_C"/>
</dbReference>
<dbReference type="Gene3D" id="3.40.50.11260">
    <property type="match status" value="1"/>
</dbReference>
<dbReference type="Gene3D" id="1.20.120.790">
    <property type="entry name" value="Heat shock protein 90, C-terminal domain"/>
    <property type="match status" value="1"/>
</dbReference>
<evidence type="ECO:0000256" key="2">
    <source>
        <dbReference type="ARBA" id="ARBA00023186"/>
    </source>
</evidence>
<dbReference type="GO" id="GO:0005524">
    <property type="term" value="F:ATP binding"/>
    <property type="evidence" value="ECO:0007669"/>
    <property type="project" value="InterPro"/>
</dbReference>
<dbReference type="PANTHER" id="PTHR11528">
    <property type="entry name" value="HEAT SHOCK PROTEIN 90 FAMILY MEMBER"/>
    <property type="match status" value="1"/>
</dbReference>
<gene>
    <name evidence="3" type="ORF">Ahy_B10g103751</name>
</gene>
<keyword evidence="4" id="KW-1185">Reference proteome</keyword>
<protein>
    <recommendedName>
        <fullName evidence="5">Endoplasmin</fullName>
    </recommendedName>
</protein>
<accession>A0A444X443</accession>
<dbReference type="STRING" id="3818.A0A444X443"/>
<reference evidence="3 4" key="1">
    <citation type="submission" date="2019-01" db="EMBL/GenBank/DDBJ databases">
        <title>Sequencing of cultivated peanut Arachis hypogaea provides insights into genome evolution and oil improvement.</title>
        <authorList>
            <person name="Chen X."/>
        </authorList>
    </citation>
    <scope>NUCLEOTIDE SEQUENCE [LARGE SCALE GENOMIC DNA]</scope>
    <source>
        <strain evidence="4">cv. Fuhuasheng</strain>
        <tissue evidence="3">Leaves</tissue>
    </source>
</reference>
<dbReference type="GO" id="GO:0016887">
    <property type="term" value="F:ATP hydrolysis activity"/>
    <property type="evidence" value="ECO:0007669"/>
    <property type="project" value="InterPro"/>
</dbReference>
<dbReference type="GO" id="GO:0140662">
    <property type="term" value="F:ATP-dependent protein folding chaperone"/>
    <property type="evidence" value="ECO:0007669"/>
    <property type="project" value="InterPro"/>
</dbReference>
<proteinExistence type="inferred from homology"/>
<comment type="caution">
    <text evidence="3">The sequence shown here is derived from an EMBL/GenBank/DDBJ whole genome shotgun (WGS) entry which is preliminary data.</text>
</comment>
<dbReference type="GO" id="GO:0051082">
    <property type="term" value="F:unfolded protein binding"/>
    <property type="evidence" value="ECO:0007669"/>
    <property type="project" value="InterPro"/>
</dbReference>
<name>A0A444X443_ARAHY</name>
<evidence type="ECO:0000256" key="1">
    <source>
        <dbReference type="ARBA" id="ARBA00008239"/>
    </source>
</evidence>
<keyword evidence="2" id="KW-0143">Chaperone</keyword>
<comment type="similarity">
    <text evidence="1">Belongs to the heat shock protein 90 family.</text>
</comment>
<dbReference type="Pfam" id="PF00183">
    <property type="entry name" value="HSP90"/>
    <property type="match status" value="1"/>
</dbReference>
<evidence type="ECO:0008006" key="5">
    <source>
        <dbReference type="Google" id="ProtNLM"/>
    </source>
</evidence>
<evidence type="ECO:0000313" key="4">
    <source>
        <dbReference type="Proteomes" id="UP000289738"/>
    </source>
</evidence>
<dbReference type="SUPFAM" id="SSF110942">
    <property type="entry name" value="HSP90 C-terminal domain"/>
    <property type="match status" value="1"/>
</dbReference>